<evidence type="ECO:0000256" key="3">
    <source>
        <dbReference type="ARBA" id="ARBA00022519"/>
    </source>
</evidence>
<feature type="transmembrane region" description="Helical" evidence="7">
    <location>
        <begin position="355"/>
        <end position="379"/>
    </location>
</feature>
<evidence type="ECO:0000256" key="6">
    <source>
        <dbReference type="ARBA" id="ARBA00023136"/>
    </source>
</evidence>
<dbReference type="RefSeq" id="WP_198882144.1">
    <property type="nucleotide sequence ID" value="NZ_JAEKJA010000007.1"/>
</dbReference>
<keyword evidence="4 7" id="KW-0812">Transmembrane</keyword>
<evidence type="ECO:0000256" key="2">
    <source>
        <dbReference type="ARBA" id="ARBA00022475"/>
    </source>
</evidence>
<evidence type="ECO:0000256" key="7">
    <source>
        <dbReference type="RuleBase" id="RU369079"/>
    </source>
</evidence>
<feature type="transmembrane region" description="Helical" evidence="7">
    <location>
        <begin position="271"/>
        <end position="293"/>
    </location>
</feature>
<feature type="transmembrane region" description="Helical" evidence="7">
    <location>
        <begin position="6"/>
        <end position="34"/>
    </location>
</feature>
<protein>
    <recommendedName>
        <fullName evidence="7">TRAP transporter large permease protein</fullName>
    </recommendedName>
</protein>
<keyword evidence="2" id="KW-1003">Cell membrane</keyword>
<feature type="transmembrane region" description="Helical" evidence="7">
    <location>
        <begin position="213"/>
        <end position="235"/>
    </location>
</feature>
<evidence type="ECO:0000256" key="1">
    <source>
        <dbReference type="ARBA" id="ARBA00004429"/>
    </source>
</evidence>
<dbReference type="GO" id="GO:0022857">
    <property type="term" value="F:transmembrane transporter activity"/>
    <property type="evidence" value="ECO:0007669"/>
    <property type="project" value="UniProtKB-UniRule"/>
</dbReference>
<keyword evidence="7" id="KW-0813">Transport</keyword>
<comment type="similarity">
    <text evidence="7">Belongs to the TRAP transporter large permease family.</text>
</comment>
<dbReference type="GO" id="GO:0005886">
    <property type="term" value="C:plasma membrane"/>
    <property type="evidence" value="ECO:0007669"/>
    <property type="project" value="UniProtKB-SubCell"/>
</dbReference>
<organism evidence="9 10">
    <name type="scientific">Acuticoccus mangrovi</name>
    <dbReference type="NCBI Taxonomy" id="2796142"/>
    <lineage>
        <taxon>Bacteria</taxon>
        <taxon>Pseudomonadati</taxon>
        <taxon>Pseudomonadota</taxon>
        <taxon>Alphaproteobacteria</taxon>
        <taxon>Hyphomicrobiales</taxon>
        <taxon>Amorphaceae</taxon>
        <taxon>Acuticoccus</taxon>
    </lineage>
</organism>
<dbReference type="PANTHER" id="PTHR33362">
    <property type="entry name" value="SIALIC ACID TRAP TRANSPORTER PERMEASE PROTEIN SIAT-RELATED"/>
    <property type="match status" value="1"/>
</dbReference>
<keyword evidence="6 7" id="KW-0472">Membrane</keyword>
<evidence type="ECO:0000259" key="8">
    <source>
        <dbReference type="Pfam" id="PF06808"/>
    </source>
</evidence>
<feature type="transmembrane region" description="Helical" evidence="7">
    <location>
        <begin position="313"/>
        <end position="343"/>
    </location>
</feature>
<comment type="caution">
    <text evidence="9">The sequence shown here is derived from an EMBL/GenBank/DDBJ whole genome shotgun (WGS) entry which is preliminary data.</text>
</comment>
<reference evidence="9" key="1">
    <citation type="submission" date="2020-12" db="EMBL/GenBank/DDBJ databases">
        <title>Bacterial taxonomy.</title>
        <authorList>
            <person name="Pan X."/>
        </authorList>
    </citation>
    <scope>NUCLEOTIDE SEQUENCE</scope>
    <source>
        <strain evidence="9">B2012</strain>
    </source>
</reference>
<evidence type="ECO:0000313" key="10">
    <source>
        <dbReference type="Proteomes" id="UP000609531"/>
    </source>
</evidence>
<dbReference type="PANTHER" id="PTHR33362:SF3">
    <property type="entry name" value="SIALIC ACID TRAP TRANSPORTER PERMEASE PROTEIN SIAT"/>
    <property type="match status" value="1"/>
</dbReference>
<keyword evidence="3 7" id="KW-0997">Cell inner membrane</keyword>
<dbReference type="AlphaFoldDB" id="A0A934IQ65"/>
<feature type="transmembrane region" description="Helical" evidence="7">
    <location>
        <begin position="133"/>
        <end position="150"/>
    </location>
</feature>
<accession>A0A934IQ65</accession>
<proteinExistence type="inferred from homology"/>
<comment type="subunit">
    <text evidence="7">The complex comprises the extracytoplasmic solute receptor protein and the two transmembrane proteins.</text>
</comment>
<comment type="function">
    <text evidence="7">Part of the tripartite ATP-independent periplasmic (TRAP) transport system.</text>
</comment>
<dbReference type="InterPro" id="IPR004681">
    <property type="entry name" value="TRAP_DctM"/>
</dbReference>
<evidence type="ECO:0000313" key="9">
    <source>
        <dbReference type="EMBL" id="MBJ3776272.1"/>
    </source>
</evidence>
<evidence type="ECO:0000256" key="4">
    <source>
        <dbReference type="ARBA" id="ARBA00022692"/>
    </source>
</evidence>
<name>A0A934IQ65_9HYPH</name>
<feature type="transmembrane region" description="Helical" evidence="7">
    <location>
        <begin position="54"/>
        <end position="75"/>
    </location>
</feature>
<keyword evidence="10" id="KW-1185">Reference proteome</keyword>
<keyword evidence="5 7" id="KW-1133">Transmembrane helix</keyword>
<gene>
    <name evidence="9" type="ORF">JCR33_11265</name>
</gene>
<evidence type="ECO:0000256" key="5">
    <source>
        <dbReference type="ARBA" id="ARBA00022989"/>
    </source>
</evidence>
<feature type="domain" description="TRAP C4-dicarboxylate transport system permease DctM subunit" evidence="8">
    <location>
        <begin position="7"/>
        <end position="415"/>
    </location>
</feature>
<sequence length="426" mass="44945">MEFVILFGLLFGAIALGFPVAIALAGSSAIFIAVTGQVPEMVVAHRMINGVDSFPLLAVPFFILAGNLMNTAGITERIFEFAKALIGWMRGGLGHVNIGASVIFAGMSGAAVADAGGLGAIEIKAMRDAKYDPGFAVGITAASSTIGPIIPPSLPMVIYGVVAGASIGQLFAAGFIPGLVMAVALMIMVAYYSRVRGYPRDQRFSIVRLGTTFRQAFLSLLTPVIIVGGILTGAFTPTEAAIAACVWALILGLVVYRTLSWKRFLRVSFDTIETTAVVLFIVAAASIFAWVLTSNRLPEQFASLLLGASDNPIVILILINLILLVVGCFMETVAAITILVPVLLPIAVSVGVDPVHFGVIMVLNLMIGLLTPPIGMVLYVLSRVSGVPFERCVTATAPFLIPLGLVLLLITFIPAVTLWLPTLIYR</sequence>
<feature type="transmembrane region" description="Helical" evidence="7">
    <location>
        <begin position="95"/>
        <end position="121"/>
    </location>
</feature>
<feature type="transmembrane region" description="Helical" evidence="7">
    <location>
        <begin position="241"/>
        <end position="259"/>
    </location>
</feature>
<feature type="transmembrane region" description="Helical" evidence="7">
    <location>
        <begin position="170"/>
        <end position="192"/>
    </location>
</feature>
<dbReference type="InterPro" id="IPR010656">
    <property type="entry name" value="DctM"/>
</dbReference>
<dbReference type="Pfam" id="PF06808">
    <property type="entry name" value="DctM"/>
    <property type="match status" value="1"/>
</dbReference>
<dbReference type="Proteomes" id="UP000609531">
    <property type="component" value="Unassembled WGS sequence"/>
</dbReference>
<comment type="subcellular location">
    <subcellularLocation>
        <location evidence="1 7">Cell inner membrane</location>
        <topology evidence="1 7">Multi-pass membrane protein</topology>
    </subcellularLocation>
</comment>
<feature type="transmembrane region" description="Helical" evidence="7">
    <location>
        <begin position="399"/>
        <end position="420"/>
    </location>
</feature>
<dbReference type="PIRSF" id="PIRSF006066">
    <property type="entry name" value="HI0050"/>
    <property type="match status" value="1"/>
</dbReference>
<dbReference type="EMBL" id="JAEKJA010000007">
    <property type="protein sequence ID" value="MBJ3776272.1"/>
    <property type="molecule type" value="Genomic_DNA"/>
</dbReference>
<dbReference type="NCBIfam" id="TIGR00786">
    <property type="entry name" value="dctM"/>
    <property type="match status" value="1"/>
</dbReference>